<comment type="similarity">
    <text evidence="1">Belongs to the TPP enzyme family.</text>
</comment>
<dbReference type="GO" id="GO:0005948">
    <property type="term" value="C:acetolactate synthase complex"/>
    <property type="evidence" value="ECO:0007669"/>
    <property type="project" value="TreeGrafter"/>
</dbReference>
<organism evidence="3">
    <name type="scientific">marine sediment metagenome</name>
    <dbReference type="NCBI Taxonomy" id="412755"/>
    <lineage>
        <taxon>unclassified sequences</taxon>
        <taxon>metagenomes</taxon>
        <taxon>ecological metagenomes</taxon>
    </lineage>
</organism>
<dbReference type="AlphaFoldDB" id="X1V8W1"/>
<dbReference type="GO" id="GO:0009097">
    <property type="term" value="P:isoleucine biosynthetic process"/>
    <property type="evidence" value="ECO:0007669"/>
    <property type="project" value="TreeGrafter"/>
</dbReference>
<dbReference type="GO" id="GO:0003984">
    <property type="term" value="F:acetolactate synthase activity"/>
    <property type="evidence" value="ECO:0007669"/>
    <property type="project" value="TreeGrafter"/>
</dbReference>
<dbReference type="EMBL" id="BARW01016095">
    <property type="protein sequence ID" value="GAJ01770.1"/>
    <property type="molecule type" value="Genomic_DNA"/>
</dbReference>
<feature type="non-terminal residue" evidence="3">
    <location>
        <position position="54"/>
    </location>
</feature>
<evidence type="ECO:0000259" key="2">
    <source>
        <dbReference type="Pfam" id="PF02776"/>
    </source>
</evidence>
<dbReference type="GO" id="GO:0050660">
    <property type="term" value="F:flavin adenine dinucleotide binding"/>
    <property type="evidence" value="ECO:0007669"/>
    <property type="project" value="TreeGrafter"/>
</dbReference>
<accession>X1V8W1</accession>
<protein>
    <recommendedName>
        <fullName evidence="2">Thiamine pyrophosphate enzyme N-terminal TPP-binding domain-containing protein</fullName>
    </recommendedName>
</protein>
<evidence type="ECO:0000256" key="1">
    <source>
        <dbReference type="ARBA" id="ARBA00007812"/>
    </source>
</evidence>
<proteinExistence type="inferred from homology"/>
<dbReference type="CDD" id="cd07035">
    <property type="entry name" value="TPP_PYR_POX_like"/>
    <property type="match status" value="1"/>
</dbReference>
<dbReference type="Gene3D" id="3.40.50.970">
    <property type="match status" value="1"/>
</dbReference>
<reference evidence="3" key="1">
    <citation type="journal article" date="2014" name="Front. Microbiol.">
        <title>High frequency of phylogenetically diverse reductive dehalogenase-homologous genes in deep subseafloor sedimentary metagenomes.</title>
        <authorList>
            <person name="Kawai M."/>
            <person name="Futagami T."/>
            <person name="Toyoda A."/>
            <person name="Takaki Y."/>
            <person name="Nishi S."/>
            <person name="Hori S."/>
            <person name="Arai W."/>
            <person name="Tsubouchi T."/>
            <person name="Morono Y."/>
            <person name="Uchiyama I."/>
            <person name="Ito T."/>
            <person name="Fujiyama A."/>
            <person name="Inagaki F."/>
            <person name="Takami H."/>
        </authorList>
    </citation>
    <scope>NUCLEOTIDE SEQUENCE</scope>
    <source>
        <strain evidence="3">Expedition CK06-06</strain>
    </source>
</reference>
<dbReference type="InterPro" id="IPR045229">
    <property type="entry name" value="TPP_enz"/>
</dbReference>
<dbReference type="InterPro" id="IPR012001">
    <property type="entry name" value="Thiamin_PyroP_enz_TPP-bd_dom"/>
</dbReference>
<sequence>MGITVADIILKYLEVEKVEYIFGVPGTSLVPLFAACNRNDNIKPILAKHEQGAA</sequence>
<dbReference type="InterPro" id="IPR029061">
    <property type="entry name" value="THDP-binding"/>
</dbReference>
<dbReference type="SUPFAM" id="SSF52518">
    <property type="entry name" value="Thiamin diphosphate-binding fold (THDP-binding)"/>
    <property type="match status" value="1"/>
</dbReference>
<dbReference type="PANTHER" id="PTHR18968:SF13">
    <property type="entry name" value="ACETOLACTATE SYNTHASE CATALYTIC SUBUNIT, MITOCHONDRIAL"/>
    <property type="match status" value="1"/>
</dbReference>
<gene>
    <name evidence="3" type="ORF">S12H4_28102</name>
</gene>
<comment type="caution">
    <text evidence="3">The sequence shown here is derived from an EMBL/GenBank/DDBJ whole genome shotgun (WGS) entry which is preliminary data.</text>
</comment>
<dbReference type="Pfam" id="PF02776">
    <property type="entry name" value="TPP_enzyme_N"/>
    <property type="match status" value="1"/>
</dbReference>
<evidence type="ECO:0000313" key="3">
    <source>
        <dbReference type="EMBL" id="GAJ01770.1"/>
    </source>
</evidence>
<name>X1V8W1_9ZZZZ</name>
<dbReference type="PANTHER" id="PTHR18968">
    <property type="entry name" value="THIAMINE PYROPHOSPHATE ENZYMES"/>
    <property type="match status" value="1"/>
</dbReference>
<dbReference type="GO" id="GO:0030976">
    <property type="term" value="F:thiamine pyrophosphate binding"/>
    <property type="evidence" value="ECO:0007669"/>
    <property type="project" value="InterPro"/>
</dbReference>
<dbReference type="GO" id="GO:0009099">
    <property type="term" value="P:L-valine biosynthetic process"/>
    <property type="evidence" value="ECO:0007669"/>
    <property type="project" value="TreeGrafter"/>
</dbReference>
<feature type="domain" description="Thiamine pyrophosphate enzyme N-terminal TPP-binding" evidence="2">
    <location>
        <begin position="4"/>
        <end position="54"/>
    </location>
</feature>